<comment type="caution">
    <text evidence="3">The sequence shown here is derived from an EMBL/GenBank/DDBJ whole genome shotgun (WGS) entry which is preliminary data.</text>
</comment>
<dbReference type="RefSeq" id="WP_345198444.1">
    <property type="nucleotide sequence ID" value="NZ_BAABFL010000466.1"/>
</dbReference>
<gene>
    <name evidence="3" type="ORF">GCM10023116_42460</name>
</gene>
<dbReference type="Proteomes" id="UP001500604">
    <property type="component" value="Unassembled WGS sequence"/>
</dbReference>
<keyword evidence="4" id="KW-1185">Reference proteome</keyword>
<dbReference type="Pfam" id="PF04359">
    <property type="entry name" value="DUF493"/>
    <property type="match status" value="1"/>
</dbReference>
<evidence type="ECO:0000313" key="4">
    <source>
        <dbReference type="Proteomes" id="UP001500604"/>
    </source>
</evidence>
<evidence type="ECO:0000256" key="1">
    <source>
        <dbReference type="ARBA" id="ARBA00008460"/>
    </source>
</evidence>
<dbReference type="InterPro" id="IPR027471">
    <property type="entry name" value="YbeD-like_sf"/>
</dbReference>
<protein>
    <recommendedName>
        <fullName evidence="2">UPF0250 protein GCM10023116_42460</fullName>
    </recommendedName>
</protein>
<evidence type="ECO:0000256" key="2">
    <source>
        <dbReference type="HAMAP-Rule" id="MF_00659"/>
    </source>
</evidence>
<dbReference type="SUPFAM" id="SSF117991">
    <property type="entry name" value="YbeD/HP0495-like"/>
    <property type="match status" value="1"/>
</dbReference>
<accession>A0ABP8VAH8</accession>
<dbReference type="InterPro" id="IPR007454">
    <property type="entry name" value="UPF0250_YbeD-like"/>
</dbReference>
<dbReference type="Gene3D" id="3.30.70.260">
    <property type="match status" value="1"/>
</dbReference>
<reference evidence="4" key="1">
    <citation type="journal article" date="2019" name="Int. J. Syst. Evol. Microbiol.">
        <title>The Global Catalogue of Microorganisms (GCM) 10K type strain sequencing project: providing services to taxonomists for standard genome sequencing and annotation.</title>
        <authorList>
            <consortium name="The Broad Institute Genomics Platform"/>
            <consortium name="The Broad Institute Genome Sequencing Center for Infectious Disease"/>
            <person name="Wu L."/>
            <person name="Ma J."/>
        </authorList>
    </citation>
    <scope>NUCLEOTIDE SEQUENCE [LARGE SCALE GENOMIC DNA]</scope>
    <source>
        <strain evidence="4">JCM 17805</strain>
    </source>
</reference>
<proteinExistence type="inferred from homology"/>
<dbReference type="HAMAP" id="MF_00659">
    <property type="entry name" value="UPF0250"/>
    <property type="match status" value="1"/>
</dbReference>
<evidence type="ECO:0000313" key="3">
    <source>
        <dbReference type="EMBL" id="GAA4651962.1"/>
    </source>
</evidence>
<sequence>MSTEEQKAPKIEFPCAYPLKIVGNAAPDLKAFVLQVIKKHDPSHDGSATLRDSKNGNYQAINVTITATGEDQLQAIFEELKASGRIQMVL</sequence>
<name>A0ABP8VAH8_9GAMM</name>
<comment type="similarity">
    <text evidence="1 2">Belongs to the UPF0250 family.</text>
</comment>
<dbReference type="PANTHER" id="PTHR38036">
    <property type="entry name" value="UPF0250 PROTEIN YBED"/>
    <property type="match status" value="1"/>
</dbReference>
<dbReference type="PANTHER" id="PTHR38036:SF1">
    <property type="entry name" value="UPF0250 PROTEIN YBED"/>
    <property type="match status" value="1"/>
</dbReference>
<organism evidence="3 4">
    <name type="scientific">Kistimonas scapharcae</name>
    <dbReference type="NCBI Taxonomy" id="1036133"/>
    <lineage>
        <taxon>Bacteria</taxon>
        <taxon>Pseudomonadati</taxon>
        <taxon>Pseudomonadota</taxon>
        <taxon>Gammaproteobacteria</taxon>
        <taxon>Oceanospirillales</taxon>
        <taxon>Endozoicomonadaceae</taxon>
        <taxon>Kistimonas</taxon>
    </lineage>
</organism>
<dbReference type="EMBL" id="BAABFL010000466">
    <property type="protein sequence ID" value="GAA4651962.1"/>
    <property type="molecule type" value="Genomic_DNA"/>
</dbReference>